<keyword evidence="1" id="KW-0472">Membrane</keyword>
<keyword evidence="1" id="KW-0812">Transmembrane</keyword>
<organism evidence="3 4">
    <name type="scientific">Microbacterium horticulturae</name>
    <dbReference type="NCBI Taxonomy" id="3028316"/>
    <lineage>
        <taxon>Bacteria</taxon>
        <taxon>Bacillati</taxon>
        <taxon>Actinomycetota</taxon>
        <taxon>Actinomycetes</taxon>
        <taxon>Micrococcales</taxon>
        <taxon>Microbacteriaceae</taxon>
        <taxon>Microbacterium</taxon>
    </lineage>
</organism>
<evidence type="ECO:0000313" key="3">
    <source>
        <dbReference type="EMBL" id="WEG09042.1"/>
    </source>
</evidence>
<protein>
    <submittedName>
        <fullName evidence="3">Alpha/beta hydrolase</fullName>
    </submittedName>
</protein>
<keyword evidence="4" id="KW-1185">Reference proteome</keyword>
<dbReference type="Gene3D" id="3.40.50.1820">
    <property type="entry name" value="alpha/beta hydrolase"/>
    <property type="match status" value="1"/>
</dbReference>
<feature type="transmembrane region" description="Helical" evidence="1">
    <location>
        <begin position="83"/>
        <end position="106"/>
    </location>
</feature>
<evidence type="ECO:0000256" key="1">
    <source>
        <dbReference type="SAM" id="Phobius"/>
    </source>
</evidence>
<dbReference type="RefSeq" id="WP_275278366.1">
    <property type="nucleotide sequence ID" value="NZ_CP119108.1"/>
</dbReference>
<feature type="transmembrane region" description="Helical" evidence="1">
    <location>
        <begin position="56"/>
        <end position="76"/>
    </location>
</feature>
<name>A0ABY8BYT9_9MICO</name>
<dbReference type="GO" id="GO:0016787">
    <property type="term" value="F:hydrolase activity"/>
    <property type="evidence" value="ECO:0007669"/>
    <property type="project" value="UniProtKB-KW"/>
</dbReference>
<keyword evidence="1" id="KW-1133">Transmembrane helix</keyword>
<dbReference type="InterPro" id="IPR029058">
    <property type="entry name" value="AB_hydrolase_fold"/>
</dbReference>
<dbReference type="InterPro" id="IPR029059">
    <property type="entry name" value="AB_hydrolase_5"/>
</dbReference>
<dbReference type="Proteomes" id="UP001214553">
    <property type="component" value="Chromosome"/>
</dbReference>
<reference evidence="3 4" key="1">
    <citation type="submission" date="2023-03" db="EMBL/GenBank/DDBJ databases">
        <title>Genome sequence of Microbacterium sp. KACC 23027.</title>
        <authorList>
            <person name="Kim S."/>
            <person name="Heo J."/>
            <person name="Kwon S.-W."/>
        </authorList>
    </citation>
    <scope>NUCLEOTIDE SEQUENCE [LARGE SCALE GENOMIC DNA]</scope>
    <source>
        <strain evidence="3 4">KACC 23027</strain>
    </source>
</reference>
<feature type="domain" description="Alpha/beta hydrolase fold-5" evidence="2">
    <location>
        <begin position="146"/>
        <end position="310"/>
    </location>
</feature>
<dbReference type="EMBL" id="CP119108">
    <property type="protein sequence ID" value="WEG09042.1"/>
    <property type="molecule type" value="Genomic_DNA"/>
</dbReference>
<accession>A0ABY8BYT9</accession>
<keyword evidence="3" id="KW-0378">Hydrolase</keyword>
<gene>
    <name evidence="3" type="ORF">PU630_00320</name>
</gene>
<evidence type="ECO:0000313" key="4">
    <source>
        <dbReference type="Proteomes" id="UP001214553"/>
    </source>
</evidence>
<proteinExistence type="predicted"/>
<evidence type="ECO:0000259" key="2">
    <source>
        <dbReference type="Pfam" id="PF12695"/>
    </source>
</evidence>
<dbReference type="SUPFAM" id="SSF53474">
    <property type="entry name" value="alpha/beta-Hydrolases"/>
    <property type="match status" value="1"/>
</dbReference>
<feature type="transmembrane region" description="Helical" evidence="1">
    <location>
        <begin position="26"/>
        <end position="50"/>
    </location>
</feature>
<sequence length="328" mass="33093">MTEIPATVEPASGEAPTPRRRGVLSWLLVLLGVAGVIVVAWVCLTAWGGVVHGHPAYAVLLGVTAVASVLTVVAGVRGRRRGAWRATVTIIAIVLGAGWLAATAWMRPHTAVEPALAAMASDARVTVAESATEIVMTPADADTTAVFFQPGAFVDARAYAAVLRPLAEAGHPVIIAKQPLGIAFLALGAFDEARSRLPEATGWVVAGHSLGGTVAAIEADGADAASTAPAVGLMFFASYPASDLSGSLTTAVLSISGSNDGLSTPAKIDASHADLPADAQFVQIAGASHAQFGSYGAQAGDGTPTISDDEARAQISAAARDFVDALAG</sequence>
<dbReference type="Pfam" id="PF12695">
    <property type="entry name" value="Abhydrolase_5"/>
    <property type="match status" value="1"/>
</dbReference>